<dbReference type="GO" id="GO:0015627">
    <property type="term" value="C:type II protein secretion system complex"/>
    <property type="evidence" value="ECO:0007669"/>
    <property type="project" value="InterPro"/>
</dbReference>
<dbReference type="Proteomes" id="UP000178885">
    <property type="component" value="Unassembled WGS sequence"/>
</dbReference>
<name>A0A1F6TPZ0_9PROT</name>
<organism evidence="10 11">
    <name type="scientific">Candidatus Muproteobacteria bacterium RBG_16_65_34</name>
    <dbReference type="NCBI Taxonomy" id="1817760"/>
    <lineage>
        <taxon>Bacteria</taxon>
        <taxon>Pseudomonadati</taxon>
        <taxon>Pseudomonadota</taxon>
        <taxon>Candidatus Muproteobacteria</taxon>
    </lineage>
</organism>
<keyword evidence="7 8" id="KW-0472">Membrane</keyword>
<accession>A0A1F6TPZ0</accession>
<dbReference type="GO" id="GO:0015628">
    <property type="term" value="P:protein secretion by the type II secretion system"/>
    <property type="evidence" value="ECO:0007669"/>
    <property type="project" value="InterPro"/>
</dbReference>
<evidence type="ECO:0000313" key="11">
    <source>
        <dbReference type="Proteomes" id="UP000178885"/>
    </source>
</evidence>
<feature type="transmembrane region" description="Helical" evidence="8">
    <location>
        <begin position="378"/>
        <end position="399"/>
    </location>
</feature>
<dbReference type="InterPro" id="IPR003004">
    <property type="entry name" value="GspF/PilC"/>
</dbReference>
<evidence type="ECO:0000259" key="9">
    <source>
        <dbReference type="Pfam" id="PF00482"/>
    </source>
</evidence>
<keyword evidence="6 8" id="KW-1133">Transmembrane helix</keyword>
<comment type="similarity">
    <text evidence="2">Belongs to the GSP F family.</text>
</comment>
<evidence type="ECO:0000256" key="1">
    <source>
        <dbReference type="ARBA" id="ARBA00004429"/>
    </source>
</evidence>
<dbReference type="AlphaFoldDB" id="A0A1F6TPZ0"/>
<feature type="transmembrane region" description="Helical" evidence="8">
    <location>
        <begin position="275"/>
        <end position="300"/>
    </location>
</feature>
<feature type="transmembrane region" description="Helical" evidence="8">
    <location>
        <begin position="168"/>
        <end position="194"/>
    </location>
</feature>
<proteinExistence type="inferred from homology"/>
<dbReference type="GO" id="GO:0005886">
    <property type="term" value="C:plasma membrane"/>
    <property type="evidence" value="ECO:0007669"/>
    <property type="project" value="UniProtKB-SubCell"/>
</dbReference>
<evidence type="ECO:0000256" key="3">
    <source>
        <dbReference type="ARBA" id="ARBA00022475"/>
    </source>
</evidence>
<feature type="domain" description="Type II secretion system protein GspF" evidence="9">
    <location>
        <begin position="73"/>
        <end position="195"/>
    </location>
</feature>
<keyword evidence="4" id="KW-0997">Cell inner membrane</keyword>
<sequence>MAAYEYLALDVQGRTVKGVVEGDAERAVRARLREQGLTPMEVTPIAEGATPTQGAGLRSLRRGISGAELALLTRQFATLVRAGLTIEACLNALIEQSESARARAVLAGVRARVREGQSLARAMGLFPNAFPELYRHLIDAGEQSGKLDEVLERLADYTETRQALKQKVVLAFIYPALVTAVALTVVTGLIVYVVPQVTRVFVNTGQQLPLLTRILIALSDFVRQNGLVFVAAAVAASIGARFALRNPAVRARWQAFLLRLPLWGRLTRSLNAERLARTLGILVTSGIPLLKAMQAAVLVVSNLPMRAAAEEALKQVREGGSLSRALAKSGYYPPIMVHLIASGEASGQLDVMLLRVAESQTRELEHWVATLTALLEPILILVMGAVVLFIVLAILLPIFEMNQLIK</sequence>
<dbReference type="PANTHER" id="PTHR30012">
    <property type="entry name" value="GENERAL SECRETION PATHWAY PROTEIN"/>
    <property type="match status" value="1"/>
</dbReference>
<dbReference type="NCBIfam" id="TIGR02120">
    <property type="entry name" value="GspF"/>
    <property type="match status" value="1"/>
</dbReference>
<dbReference type="PRINTS" id="PR00812">
    <property type="entry name" value="BCTERIALGSPF"/>
</dbReference>
<dbReference type="Gene3D" id="1.20.81.30">
    <property type="entry name" value="Type II secretion system (T2SS), domain F"/>
    <property type="match status" value="2"/>
</dbReference>
<keyword evidence="3" id="KW-1003">Cell membrane</keyword>
<dbReference type="PANTHER" id="PTHR30012:SF0">
    <property type="entry name" value="TYPE II SECRETION SYSTEM PROTEIN F-RELATED"/>
    <property type="match status" value="1"/>
</dbReference>
<dbReference type="InterPro" id="IPR018076">
    <property type="entry name" value="T2SS_GspF_dom"/>
</dbReference>
<evidence type="ECO:0000256" key="6">
    <source>
        <dbReference type="ARBA" id="ARBA00022989"/>
    </source>
</evidence>
<evidence type="ECO:0000313" key="10">
    <source>
        <dbReference type="EMBL" id="OGI47204.1"/>
    </source>
</evidence>
<evidence type="ECO:0000256" key="8">
    <source>
        <dbReference type="SAM" id="Phobius"/>
    </source>
</evidence>
<feature type="domain" description="Type II secretion system protein GspF" evidence="9">
    <location>
        <begin position="276"/>
        <end position="397"/>
    </location>
</feature>
<comment type="caution">
    <text evidence="10">The sequence shown here is derived from an EMBL/GenBank/DDBJ whole genome shotgun (WGS) entry which is preliminary data.</text>
</comment>
<dbReference type="EMBL" id="MFSU01000062">
    <property type="protein sequence ID" value="OGI47204.1"/>
    <property type="molecule type" value="Genomic_DNA"/>
</dbReference>
<feature type="transmembrane region" description="Helical" evidence="8">
    <location>
        <begin position="226"/>
        <end position="244"/>
    </location>
</feature>
<dbReference type="STRING" id="1817760.A2151_00785"/>
<evidence type="ECO:0000256" key="7">
    <source>
        <dbReference type="ARBA" id="ARBA00023136"/>
    </source>
</evidence>
<dbReference type="InterPro" id="IPR011850">
    <property type="entry name" value="T2SS_GspF"/>
</dbReference>
<dbReference type="FunFam" id="1.20.81.30:FF:000001">
    <property type="entry name" value="Type II secretion system protein F"/>
    <property type="match status" value="2"/>
</dbReference>
<evidence type="ECO:0000256" key="5">
    <source>
        <dbReference type="ARBA" id="ARBA00022692"/>
    </source>
</evidence>
<comment type="subcellular location">
    <subcellularLocation>
        <location evidence="1">Cell inner membrane</location>
        <topology evidence="1">Multi-pass membrane protein</topology>
    </subcellularLocation>
</comment>
<evidence type="ECO:0000256" key="4">
    <source>
        <dbReference type="ARBA" id="ARBA00022519"/>
    </source>
</evidence>
<protein>
    <submittedName>
        <fullName evidence="10">Type II secretion system protein GspF</fullName>
    </submittedName>
</protein>
<keyword evidence="5 8" id="KW-0812">Transmembrane</keyword>
<gene>
    <name evidence="10" type="ORF">A2151_00785</name>
</gene>
<evidence type="ECO:0000256" key="2">
    <source>
        <dbReference type="ARBA" id="ARBA00005745"/>
    </source>
</evidence>
<reference evidence="10 11" key="1">
    <citation type="journal article" date="2016" name="Nat. Commun.">
        <title>Thousands of microbial genomes shed light on interconnected biogeochemical processes in an aquifer system.</title>
        <authorList>
            <person name="Anantharaman K."/>
            <person name="Brown C.T."/>
            <person name="Hug L.A."/>
            <person name="Sharon I."/>
            <person name="Castelle C.J."/>
            <person name="Probst A.J."/>
            <person name="Thomas B.C."/>
            <person name="Singh A."/>
            <person name="Wilkins M.J."/>
            <person name="Karaoz U."/>
            <person name="Brodie E.L."/>
            <person name="Williams K.H."/>
            <person name="Hubbard S.S."/>
            <person name="Banfield J.F."/>
        </authorList>
    </citation>
    <scope>NUCLEOTIDE SEQUENCE [LARGE SCALE GENOMIC DNA]</scope>
</reference>
<dbReference type="Pfam" id="PF00482">
    <property type="entry name" value="T2SSF"/>
    <property type="match status" value="2"/>
</dbReference>
<dbReference type="InterPro" id="IPR042094">
    <property type="entry name" value="T2SS_GspF_sf"/>
</dbReference>